<evidence type="ECO:0008006" key="4">
    <source>
        <dbReference type="Google" id="ProtNLM"/>
    </source>
</evidence>
<accession>A0AAQ4FFN1</accession>
<evidence type="ECO:0000313" key="3">
    <source>
        <dbReference type="Proteomes" id="UP001321473"/>
    </source>
</evidence>
<reference evidence="2 3" key="1">
    <citation type="journal article" date="2023" name="Arcadia Sci">
        <title>De novo assembly of a long-read Amblyomma americanum tick genome.</title>
        <authorList>
            <person name="Chou S."/>
            <person name="Poskanzer K.E."/>
            <person name="Rollins M."/>
            <person name="Thuy-Boun P.S."/>
        </authorList>
    </citation>
    <scope>NUCLEOTIDE SEQUENCE [LARGE SCALE GENOMIC DNA]</scope>
    <source>
        <strain evidence="2">F_SG_1</strain>
        <tissue evidence="2">Salivary glands</tissue>
    </source>
</reference>
<gene>
    <name evidence="2" type="ORF">V5799_008022</name>
</gene>
<dbReference type="Proteomes" id="UP001321473">
    <property type="component" value="Unassembled WGS sequence"/>
</dbReference>
<sequence>MTIFKTLLLFTWIALCTARWSKPRPYDKKCQVRLPRRVNTPCPHHGFIFDKKSSKCVRTCLKYAPFTTENECDYTCRS</sequence>
<feature type="signal peptide" evidence="1">
    <location>
        <begin position="1"/>
        <end position="18"/>
    </location>
</feature>
<evidence type="ECO:0000256" key="1">
    <source>
        <dbReference type="SAM" id="SignalP"/>
    </source>
</evidence>
<keyword evidence="3" id="KW-1185">Reference proteome</keyword>
<protein>
    <recommendedName>
        <fullName evidence="4">Secreted protein</fullName>
    </recommendedName>
</protein>
<organism evidence="2 3">
    <name type="scientific">Amblyomma americanum</name>
    <name type="common">Lone star tick</name>
    <dbReference type="NCBI Taxonomy" id="6943"/>
    <lineage>
        <taxon>Eukaryota</taxon>
        <taxon>Metazoa</taxon>
        <taxon>Ecdysozoa</taxon>
        <taxon>Arthropoda</taxon>
        <taxon>Chelicerata</taxon>
        <taxon>Arachnida</taxon>
        <taxon>Acari</taxon>
        <taxon>Parasitiformes</taxon>
        <taxon>Ixodida</taxon>
        <taxon>Ixodoidea</taxon>
        <taxon>Ixodidae</taxon>
        <taxon>Amblyomminae</taxon>
        <taxon>Amblyomma</taxon>
    </lineage>
</organism>
<dbReference type="AlphaFoldDB" id="A0AAQ4FFN1"/>
<feature type="chain" id="PRO_5042825039" description="Secreted protein" evidence="1">
    <location>
        <begin position="19"/>
        <end position="78"/>
    </location>
</feature>
<comment type="caution">
    <text evidence="2">The sequence shown here is derived from an EMBL/GenBank/DDBJ whole genome shotgun (WGS) entry which is preliminary data.</text>
</comment>
<proteinExistence type="predicted"/>
<name>A0AAQ4FFN1_AMBAM</name>
<keyword evidence="1" id="KW-0732">Signal</keyword>
<dbReference type="EMBL" id="JARKHS020003375">
    <property type="protein sequence ID" value="KAK8785613.1"/>
    <property type="molecule type" value="Genomic_DNA"/>
</dbReference>
<feature type="non-terminal residue" evidence="2">
    <location>
        <position position="78"/>
    </location>
</feature>
<evidence type="ECO:0000313" key="2">
    <source>
        <dbReference type="EMBL" id="KAK8785613.1"/>
    </source>
</evidence>